<reference evidence="2 3" key="1">
    <citation type="journal article" date="2021" name="BMC Genomics">
        <title>Datura genome reveals duplications of psychoactive alkaloid biosynthetic genes and high mutation rate following tissue culture.</title>
        <authorList>
            <person name="Rajewski A."/>
            <person name="Carter-House D."/>
            <person name="Stajich J."/>
            <person name="Litt A."/>
        </authorList>
    </citation>
    <scope>NUCLEOTIDE SEQUENCE [LARGE SCALE GENOMIC DNA]</scope>
    <source>
        <strain evidence="2">AR-01</strain>
    </source>
</reference>
<gene>
    <name evidence="2" type="ORF">HAX54_040147</name>
</gene>
<dbReference type="Proteomes" id="UP000823775">
    <property type="component" value="Unassembled WGS sequence"/>
</dbReference>
<keyword evidence="3" id="KW-1185">Reference proteome</keyword>
<name>A0ABS8VQB0_DATST</name>
<evidence type="ECO:0000256" key="1">
    <source>
        <dbReference type="SAM" id="Coils"/>
    </source>
</evidence>
<sequence>MTSWSYGSLGVGNSTFDHPYAYYGGNHMWQNNQNIFWSELYAPTQSYLWNVCDIFGGQDNHFYHCDNASYPPPNPYYDGSTFSCEVNRNNELSNGDMKEIKDMFKCLVEKYDEKQLQVRKARDTVRNLEAQLTQLVQALTAQQVNIVDSRQEEHEFEEELEVLMQEFRVEH</sequence>
<protein>
    <submittedName>
        <fullName evidence="2">Uncharacterized protein</fullName>
    </submittedName>
</protein>
<evidence type="ECO:0000313" key="3">
    <source>
        <dbReference type="Proteomes" id="UP000823775"/>
    </source>
</evidence>
<dbReference type="EMBL" id="JACEIK010005631">
    <property type="protein sequence ID" value="MCE0481934.1"/>
    <property type="molecule type" value="Genomic_DNA"/>
</dbReference>
<proteinExistence type="predicted"/>
<comment type="caution">
    <text evidence="2">The sequence shown here is derived from an EMBL/GenBank/DDBJ whole genome shotgun (WGS) entry which is preliminary data.</text>
</comment>
<evidence type="ECO:0000313" key="2">
    <source>
        <dbReference type="EMBL" id="MCE0481934.1"/>
    </source>
</evidence>
<keyword evidence="1" id="KW-0175">Coiled coil</keyword>
<accession>A0ABS8VQB0</accession>
<organism evidence="2 3">
    <name type="scientific">Datura stramonium</name>
    <name type="common">Jimsonweed</name>
    <name type="synonym">Common thornapple</name>
    <dbReference type="NCBI Taxonomy" id="4076"/>
    <lineage>
        <taxon>Eukaryota</taxon>
        <taxon>Viridiplantae</taxon>
        <taxon>Streptophyta</taxon>
        <taxon>Embryophyta</taxon>
        <taxon>Tracheophyta</taxon>
        <taxon>Spermatophyta</taxon>
        <taxon>Magnoliopsida</taxon>
        <taxon>eudicotyledons</taxon>
        <taxon>Gunneridae</taxon>
        <taxon>Pentapetalae</taxon>
        <taxon>asterids</taxon>
        <taxon>lamiids</taxon>
        <taxon>Solanales</taxon>
        <taxon>Solanaceae</taxon>
        <taxon>Solanoideae</taxon>
        <taxon>Datureae</taxon>
        <taxon>Datura</taxon>
    </lineage>
</organism>
<feature type="coiled-coil region" evidence="1">
    <location>
        <begin position="111"/>
        <end position="166"/>
    </location>
</feature>